<reference evidence="1 2" key="1">
    <citation type="submission" date="2017-08" db="EMBL/GenBank/DDBJ databases">
        <title>Genomes of Fischerella (Mastigocladus) sp. strains.</title>
        <authorList>
            <person name="Miller S.R."/>
        </authorList>
    </citation>
    <scope>NUCLEOTIDE SEQUENCE [LARGE SCALE GENOMIC DNA]</scope>
    <source>
        <strain evidence="1 2">CCMEE 5323</strain>
    </source>
</reference>
<gene>
    <name evidence="1" type="ORF">CEN44_03010</name>
</gene>
<dbReference type="AlphaFoldDB" id="A0A2N6K803"/>
<accession>A0A2N6K803</accession>
<protein>
    <submittedName>
        <fullName evidence="1">Uncharacterized protein</fullName>
    </submittedName>
</protein>
<comment type="caution">
    <text evidence="1">The sequence shown here is derived from an EMBL/GenBank/DDBJ whole genome shotgun (WGS) entry which is preliminary data.</text>
</comment>
<evidence type="ECO:0000313" key="2">
    <source>
        <dbReference type="Proteomes" id="UP000235036"/>
    </source>
</evidence>
<organism evidence="1 2">
    <name type="scientific">Fischerella muscicola CCMEE 5323</name>
    <dbReference type="NCBI Taxonomy" id="2019572"/>
    <lineage>
        <taxon>Bacteria</taxon>
        <taxon>Bacillati</taxon>
        <taxon>Cyanobacteriota</taxon>
        <taxon>Cyanophyceae</taxon>
        <taxon>Nostocales</taxon>
        <taxon>Hapalosiphonaceae</taxon>
        <taxon>Fischerella</taxon>
    </lineage>
</organism>
<dbReference type="Proteomes" id="UP000235036">
    <property type="component" value="Unassembled WGS sequence"/>
</dbReference>
<evidence type="ECO:0000313" key="1">
    <source>
        <dbReference type="EMBL" id="PLZ93525.1"/>
    </source>
</evidence>
<dbReference type="EMBL" id="NRQW01000065">
    <property type="protein sequence ID" value="PLZ93525.1"/>
    <property type="molecule type" value="Genomic_DNA"/>
</dbReference>
<sequence length="115" mass="13416">MITDEDLAQQFSAIIEQFHPRVWKLLRQCYVKVIHTNFVRVCVSDMQYIGIYCPNSIIAILESEKDLLREVAKQIGLVEVMCLNATNLVHDPMSKLKQSNPRLWLELNWIATQEQ</sequence>
<proteinExistence type="predicted"/>
<name>A0A2N6K803_FISMU</name>
<keyword evidence="2" id="KW-1185">Reference proteome</keyword>
<dbReference type="RefSeq" id="WP_016867621.1">
    <property type="nucleotide sequence ID" value="NZ_CAWNVR010000705.1"/>
</dbReference>